<dbReference type="InterPro" id="IPR015422">
    <property type="entry name" value="PyrdxlP-dep_Trfase_small"/>
</dbReference>
<evidence type="ECO:0000313" key="9">
    <source>
        <dbReference type="EMBL" id="GAA4072056.1"/>
    </source>
</evidence>
<dbReference type="RefSeq" id="WP_344946836.1">
    <property type="nucleotide sequence ID" value="NZ_BAAAZG010000017.1"/>
</dbReference>
<dbReference type="CDD" id="cd06453">
    <property type="entry name" value="SufS_like"/>
    <property type="match status" value="1"/>
</dbReference>
<dbReference type="PANTHER" id="PTHR43586:SF8">
    <property type="entry name" value="CYSTEINE DESULFURASE 1, CHLOROPLASTIC"/>
    <property type="match status" value="1"/>
</dbReference>
<evidence type="ECO:0000256" key="7">
    <source>
        <dbReference type="SAM" id="MobiDB-lite"/>
    </source>
</evidence>
<proteinExistence type="inferred from homology"/>
<reference evidence="10" key="1">
    <citation type="journal article" date="2019" name="Int. J. Syst. Evol. Microbiol.">
        <title>The Global Catalogue of Microorganisms (GCM) 10K type strain sequencing project: providing services to taxonomists for standard genome sequencing and annotation.</title>
        <authorList>
            <consortium name="The Broad Institute Genomics Platform"/>
            <consortium name="The Broad Institute Genome Sequencing Center for Infectious Disease"/>
            <person name="Wu L."/>
            <person name="Ma J."/>
        </authorList>
    </citation>
    <scope>NUCLEOTIDE SEQUENCE [LARGE SCALE GENOMIC DNA]</scope>
    <source>
        <strain evidence="10">JCM 16702</strain>
    </source>
</reference>
<evidence type="ECO:0000259" key="8">
    <source>
        <dbReference type="Pfam" id="PF00266"/>
    </source>
</evidence>
<dbReference type="Gene3D" id="3.40.640.10">
    <property type="entry name" value="Type I PLP-dependent aspartate aminotransferase-like (Major domain)"/>
    <property type="match status" value="1"/>
</dbReference>
<comment type="catalytic activity">
    <reaction evidence="6">
        <text>(sulfur carrier)-H + L-cysteine = (sulfur carrier)-SH + L-alanine</text>
        <dbReference type="Rhea" id="RHEA:43892"/>
        <dbReference type="Rhea" id="RHEA-COMP:14737"/>
        <dbReference type="Rhea" id="RHEA-COMP:14739"/>
        <dbReference type="ChEBI" id="CHEBI:29917"/>
        <dbReference type="ChEBI" id="CHEBI:35235"/>
        <dbReference type="ChEBI" id="CHEBI:57972"/>
        <dbReference type="ChEBI" id="CHEBI:64428"/>
        <dbReference type="EC" id="2.8.1.7"/>
    </reaction>
</comment>
<feature type="region of interest" description="Disordered" evidence="7">
    <location>
        <begin position="1"/>
        <end position="26"/>
    </location>
</feature>
<sequence>MDDPSRATAKVGPPPPAPPGDAHPARLPEAVRADFPILSARFDGNPLVYLDNAATTHKPRAVLDAIVDYYSTVNGNVGRGHYALSRAAADRYDRAREAVRRAIGAAHADEIVFCRGTTDAVNLVAGTFGRRVVGRGDQVVVTGMEHNSNLLPWRRLCEEAGAELVVVPVGAHGRVSREDFSAAFGPRVRLAAVAHVSNVLGTVNPVRALAGVAHRNGVPIVVDGAQAVPHRPVDVRELDADFYCFSGHKVYGPMGVGVLYGRRDLLADTAPYQVGGGTVKGVTRTGPVRYLPAPGRFEAGTPNIEGAVGLAAALRYLHGLGWDAVRRHDRALVRYAVAALGEIDRVRVVGDPGADPSGIVSFVVDGVHPYDVGGHLDAHGVAVRGGVHCAADLLDDLGLLGTVRMSFAVYNSEDEVDLVAGALRTVRPGTWTRERPTARFL</sequence>
<dbReference type="Proteomes" id="UP001500683">
    <property type="component" value="Unassembled WGS sequence"/>
</dbReference>
<dbReference type="InterPro" id="IPR015424">
    <property type="entry name" value="PyrdxlP-dep_Trfase"/>
</dbReference>
<dbReference type="Gene3D" id="3.90.1150.10">
    <property type="entry name" value="Aspartate Aminotransferase, domain 1"/>
    <property type="match status" value="1"/>
</dbReference>
<comment type="cofactor">
    <cofactor evidence="1">
        <name>pyridoxal 5'-phosphate</name>
        <dbReference type="ChEBI" id="CHEBI:597326"/>
    </cofactor>
</comment>
<name>A0ABP7VQZ8_9ACTN</name>
<evidence type="ECO:0000256" key="1">
    <source>
        <dbReference type="ARBA" id="ARBA00001933"/>
    </source>
</evidence>
<dbReference type="InterPro" id="IPR000192">
    <property type="entry name" value="Aminotrans_V_dom"/>
</dbReference>
<evidence type="ECO:0000256" key="6">
    <source>
        <dbReference type="ARBA" id="ARBA00050776"/>
    </source>
</evidence>
<accession>A0ABP7VQZ8</accession>
<gene>
    <name evidence="9" type="ORF">GCM10022214_30080</name>
</gene>
<evidence type="ECO:0000256" key="2">
    <source>
        <dbReference type="ARBA" id="ARBA00010447"/>
    </source>
</evidence>
<dbReference type="PANTHER" id="PTHR43586">
    <property type="entry name" value="CYSTEINE DESULFURASE"/>
    <property type="match status" value="1"/>
</dbReference>
<keyword evidence="10" id="KW-1185">Reference proteome</keyword>
<dbReference type="EMBL" id="BAAAZG010000017">
    <property type="protein sequence ID" value="GAA4072056.1"/>
    <property type="molecule type" value="Genomic_DNA"/>
</dbReference>
<dbReference type="Pfam" id="PF00266">
    <property type="entry name" value="Aminotran_5"/>
    <property type="match status" value="1"/>
</dbReference>
<feature type="domain" description="Aminotransferase class V" evidence="8">
    <location>
        <begin position="48"/>
        <end position="418"/>
    </location>
</feature>
<comment type="caution">
    <text evidence="9">The sequence shown here is derived from an EMBL/GenBank/DDBJ whole genome shotgun (WGS) entry which is preliminary data.</text>
</comment>
<dbReference type="SUPFAM" id="SSF53383">
    <property type="entry name" value="PLP-dependent transferases"/>
    <property type="match status" value="1"/>
</dbReference>
<evidence type="ECO:0000256" key="5">
    <source>
        <dbReference type="ARBA" id="ARBA00022898"/>
    </source>
</evidence>
<feature type="compositionally biased region" description="Pro residues" evidence="7">
    <location>
        <begin position="12"/>
        <end position="21"/>
    </location>
</feature>
<evidence type="ECO:0000256" key="4">
    <source>
        <dbReference type="ARBA" id="ARBA00022679"/>
    </source>
</evidence>
<dbReference type="InterPro" id="IPR010970">
    <property type="entry name" value="Cys_dSase_SufS"/>
</dbReference>
<organism evidence="9 10">
    <name type="scientific">Actinomadura miaoliensis</name>
    <dbReference type="NCBI Taxonomy" id="430685"/>
    <lineage>
        <taxon>Bacteria</taxon>
        <taxon>Bacillati</taxon>
        <taxon>Actinomycetota</taxon>
        <taxon>Actinomycetes</taxon>
        <taxon>Streptosporangiales</taxon>
        <taxon>Thermomonosporaceae</taxon>
        <taxon>Actinomadura</taxon>
    </lineage>
</organism>
<dbReference type="NCBIfam" id="TIGR01979">
    <property type="entry name" value="sufS"/>
    <property type="match status" value="1"/>
</dbReference>
<keyword evidence="5" id="KW-0663">Pyridoxal phosphate</keyword>
<protein>
    <recommendedName>
        <fullName evidence="3">cysteine desulfurase</fullName>
        <ecNumber evidence="3">2.8.1.7</ecNumber>
    </recommendedName>
</protein>
<evidence type="ECO:0000313" key="10">
    <source>
        <dbReference type="Proteomes" id="UP001500683"/>
    </source>
</evidence>
<comment type="similarity">
    <text evidence="2">Belongs to the class-V pyridoxal-phosphate-dependent aminotransferase family. Csd subfamily.</text>
</comment>
<dbReference type="InterPro" id="IPR015421">
    <property type="entry name" value="PyrdxlP-dep_Trfase_major"/>
</dbReference>
<dbReference type="EC" id="2.8.1.7" evidence="3"/>
<keyword evidence="4" id="KW-0808">Transferase</keyword>
<evidence type="ECO:0000256" key="3">
    <source>
        <dbReference type="ARBA" id="ARBA00012239"/>
    </source>
</evidence>